<name>A0AA38L494_TAXCH</name>
<dbReference type="Proteomes" id="UP000824469">
    <property type="component" value="Unassembled WGS sequence"/>
</dbReference>
<protein>
    <recommendedName>
        <fullName evidence="4">SHSP domain-containing protein</fullName>
    </recommendedName>
</protein>
<dbReference type="EMBL" id="JAHRHJ020000006">
    <property type="protein sequence ID" value="KAH9312741.1"/>
    <property type="molecule type" value="Genomic_DNA"/>
</dbReference>
<comment type="caution">
    <text evidence="2">The sequence shown here is derived from an EMBL/GenBank/DDBJ whole genome shotgun (WGS) entry which is preliminary data.</text>
</comment>
<evidence type="ECO:0008006" key="4">
    <source>
        <dbReference type="Google" id="ProtNLM"/>
    </source>
</evidence>
<accession>A0AA38L494</accession>
<dbReference type="InterPro" id="IPR008978">
    <property type="entry name" value="HSP20-like_chaperone"/>
</dbReference>
<dbReference type="Gene3D" id="2.60.40.790">
    <property type="match status" value="1"/>
</dbReference>
<proteinExistence type="predicted"/>
<keyword evidence="3" id="KW-1185">Reference proteome</keyword>
<feature type="region of interest" description="Disordered" evidence="1">
    <location>
        <begin position="1"/>
        <end position="62"/>
    </location>
</feature>
<evidence type="ECO:0000256" key="1">
    <source>
        <dbReference type="SAM" id="MobiDB-lite"/>
    </source>
</evidence>
<dbReference type="AlphaFoldDB" id="A0AA38L494"/>
<reference evidence="2 3" key="1">
    <citation type="journal article" date="2021" name="Nat. Plants">
        <title>The Taxus genome provides insights into paclitaxel biosynthesis.</title>
        <authorList>
            <person name="Xiong X."/>
            <person name="Gou J."/>
            <person name="Liao Q."/>
            <person name="Li Y."/>
            <person name="Zhou Q."/>
            <person name="Bi G."/>
            <person name="Li C."/>
            <person name="Du R."/>
            <person name="Wang X."/>
            <person name="Sun T."/>
            <person name="Guo L."/>
            <person name="Liang H."/>
            <person name="Lu P."/>
            <person name="Wu Y."/>
            <person name="Zhang Z."/>
            <person name="Ro D.K."/>
            <person name="Shang Y."/>
            <person name="Huang S."/>
            <person name="Yan J."/>
        </authorList>
    </citation>
    <scope>NUCLEOTIDE SEQUENCE [LARGE SCALE GENOMIC DNA]</scope>
    <source>
        <strain evidence="2">Ta-2019</strain>
    </source>
</reference>
<organism evidence="2 3">
    <name type="scientific">Taxus chinensis</name>
    <name type="common">Chinese yew</name>
    <name type="synonym">Taxus wallichiana var. chinensis</name>
    <dbReference type="NCBI Taxonomy" id="29808"/>
    <lineage>
        <taxon>Eukaryota</taxon>
        <taxon>Viridiplantae</taxon>
        <taxon>Streptophyta</taxon>
        <taxon>Embryophyta</taxon>
        <taxon>Tracheophyta</taxon>
        <taxon>Spermatophyta</taxon>
        <taxon>Pinopsida</taxon>
        <taxon>Pinidae</taxon>
        <taxon>Conifers II</taxon>
        <taxon>Cupressales</taxon>
        <taxon>Taxaceae</taxon>
        <taxon>Taxus</taxon>
    </lineage>
</organism>
<evidence type="ECO:0000313" key="3">
    <source>
        <dbReference type="Proteomes" id="UP000824469"/>
    </source>
</evidence>
<evidence type="ECO:0000313" key="2">
    <source>
        <dbReference type="EMBL" id="KAH9312741.1"/>
    </source>
</evidence>
<gene>
    <name evidence="2" type="ORF">KI387_027776</name>
</gene>
<sequence length="117" mass="12712">MNGRPCSVTGIRVTEELSRPGEAVTEGKEVGVKERGGENRSGGRSESSDKWRMQQRRGAQEREISPCGALAGKIRPAIHAGGECEEVKDAMEKEVLTVIVPKQPEPKDEVKSIEISV</sequence>
<feature type="compositionally biased region" description="Basic and acidic residues" evidence="1">
    <location>
        <begin position="13"/>
        <end position="62"/>
    </location>
</feature>